<dbReference type="InterPro" id="IPR006575">
    <property type="entry name" value="RWD_dom"/>
</dbReference>
<dbReference type="InterPro" id="IPR017359">
    <property type="entry name" value="Phi-like"/>
</dbReference>
<evidence type="ECO:0000259" key="1">
    <source>
        <dbReference type="PROSITE" id="PS50908"/>
    </source>
</evidence>
<proteinExistence type="predicted"/>
<gene>
    <name evidence="2" type="ORF">LSINAPIS_LOCUS3181</name>
</gene>
<dbReference type="CDD" id="cd23829">
    <property type="entry name" value="RWD_RWDD2"/>
    <property type="match status" value="1"/>
</dbReference>
<dbReference type="Gene3D" id="3.10.110.10">
    <property type="entry name" value="Ubiquitin Conjugating Enzyme"/>
    <property type="match status" value="1"/>
</dbReference>
<reference evidence="2 3" key="1">
    <citation type="submission" date="2017-07" db="EMBL/GenBank/DDBJ databases">
        <authorList>
            <person name="Talla V."/>
            <person name="Backstrom N."/>
        </authorList>
    </citation>
    <scope>NUCLEOTIDE SEQUENCE [LARGE SCALE GENOMIC DNA]</scope>
</reference>
<dbReference type="PROSITE" id="PS50908">
    <property type="entry name" value="RWD"/>
    <property type="match status" value="1"/>
</dbReference>
<dbReference type="PIRSF" id="PIRSF038021">
    <property type="entry name" value="UCP038021_RWDD2"/>
    <property type="match status" value="1"/>
</dbReference>
<sequence>MMLSLSHQLEELELLQSMYSNYNELRVNDEIALEEISQYIHGKTIFTPRHLDLTINILVDKLKLEILINLPTLYPHQEPSVTVRCDQLNRQEESDFNKGLQEFVKTKHIGGEVCLHTIILWVQDNVISFKKVENDDSLKIQTTSTNTLKAKKDMFARYWIVSHHIYSKKKRDEILRLAKELNLTGFCLPGKPGVICIEGIESDCNAWWKIIRSMTWKKIALKKMESFKLSRQDSQQRFQNFEELHFQNACNNGKHPNMSEFSKYIEKHRLTESFNELFGFCNT</sequence>
<dbReference type="Pfam" id="PF05773">
    <property type="entry name" value="RWD"/>
    <property type="match status" value="1"/>
</dbReference>
<name>A0A5E4PW11_9NEOP</name>
<evidence type="ECO:0000313" key="3">
    <source>
        <dbReference type="Proteomes" id="UP000324832"/>
    </source>
</evidence>
<dbReference type="AlphaFoldDB" id="A0A5E4PW11"/>
<dbReference type="InterPro" id="IPR059181">
    <property type="entry name" value="RWDD2A-B_C"/>
</dbReference>
<evidence type="ECO:0000313" key="2">
    <source>
        <dbReference type="EMBL" id="VVC90225.1"/>
    </source>
</evidence>
<keyword evidence="3" id="KW-1185">Reference proteome</keyword>
<feature type="domain" description="RWD" evidence="1">
    <location>
        <begin position="10"/>
        <end position="129"/>
    </location>
</feature>
<dbReference type="Proteomes" id="UP000324832">
    <property type="component" value="Unassembled WGS sequence"/>
</dbReference>
<organism evidence="2 3">
    <name type="scientific">Leptidea sinapis</name>
    <dbReference type="NCBI Taxonomy" id="189913"/>
    <lineage>
        <taxon>Eukaryota</taxon>
        <taxon>Metazoa</taxon>
        <taxon>Ecdysozoa</taxon>
        <taxon>Arthropoda</taxon>
        <taxon>Hexapoda</taxon>
        <taxon>Insecta</taxon>
        <taxon>Pterygota</taxon>
        <taxon>Neoptera</taxon>
        <taxon>Endopterygota</taxon>
        <taxon>Lepidoptera</taxon>
        <taxon>Glossata</taxon>
        <taxon>Ditrysia</taxon>
        <taxon>Papilionoidea</taxon>
        <taxon>Pieridae</taxon>
        <taxon>Dismorphiinae</taxon>
        <taxon>Leptidea</taxon>
    </lineage>
</organism>
<accession>A0A5E4PW11</accession>
<dbReference type="Pfam" id="PF06544">
    <property type="entry name" value="Prp3_C"/>
    <property type="match status" value="1"/>
</dbReference>
<dbReference type="InterPro" id="IPR016135">
    <property type="entry name" value="UBQ-conjugating_enzyme/RWD"/>
</dbReference>
<dbReference type="PANTHER" id="PTHR15955">
    <property type="entry name" value="RWD DOMAIN CONTAINING PROTEIN 2"/>
    <property type="match status" value="1"/>
</dbReference>
<dbReference type="PANTHER" id="PTHR15955:SF8">
    <property type="entry name" value="RWD DOMAIN-CONTAINING PROTEIN 2B-RELATED"/>
    <property type="match status" value="1"/>
</dbReference>
<dbReference type="CDD" id="cd24163">
    <property type="entry name" value="RWDD2_C"/>
    <property type="match status" value="1"/>
</dbReference>
<protein>
    <recommendedName>
        <fullName evidence="1">RWD domain-containing protein</fullName>
    </recommendedName>
</protein>
<dbReference type="InterPro" id="IPR010541">
    <property type="entry name" value="Prp3_C"/>
</dbReference>
<dbReference type="SUPFAM" id="SSF54495">
    <property type="entry name" value="UBC-like"/>
    <property type="match status" value="1"/>
</dbReference>
<dbReference type="EMBL" id="FZQP02000748">
    <property type="protein sequence ID" value="VVC90225.1"/>
    <property type="molecule type" value="Genomic_DNA"/>
</dbReference>